<name>A0ABW6ET62_9ACTN</name>
<protein>
    <submittedName>
        <fullName evidence="1">Uncharacterized protein</fullName>
    </submittedName>
</protein>
<accession>A0ABW6ET62</accession>
<evidence type="ECO:0000313" key="2">
    <source>
        <dbReference type="Proteomes" id="UP001598352"/>
    </source>
</evidence>
<gene>
    <name evidence="1" type="ORF">ACFWOQ_01080</name>
</gene>
<keyword evidence="2" id="KW-1185">Reference proteome</keyword>
<reference evidence="1 2" key="1">
    <citation type="submission" date="2024-09" db="EMBL/GenBank/DDBJ databases">
        <title>The Natural Products Discovery Center: Release of the First 8490 Sequenced Strains for Exploring Actinobacteria Biosynthetic Diversity.</title>
        <authorList>
            <person name="Kalkreuter E."/>
            <person name="Kautsar S.A."/>
            <person name="Yang D."/>
            <person name="Bader C.D."/>
            <person name="Teijaro C.N."/>
            <person name="Fluegel L."/>
            <person name="Davis C.M."/>
            <person name="Simpson J.R."/>
            <person name="Lauterbach L."/>
            <person name="Steele A.D."/>
            <person name="Gui C."/>
            <person name="Meng S."/>
            <person name="Li G."/>
            <person name="Viehrig K."/>
            <person name="Ye F."/>
            <person name="Su P."/>
            <person name="Kiefer A.F."/>
            <person name="Nichols A."/>
            <person name="Cepeda A.J."/>
            <person name="Yan W."/>
            <person name="Fan B."/>
            <person name="Jiang Y."/>
            <person name="Adhikari A."/>
            <person name="Zheng C.-J."/>
            <person name="Schuster L."/>
            <person name="Cowan T.M."/>
            <person name="Smanski M.J."/>
            <person name="Chevrette M.G."/>
            <person name="De Carvalho L.P.S."/>
            <person name="Shen B."/>
        </authorList>
    </citation>
    <scope>NUCLEOTIDE SEQUENCE [LARGE SCALE GENOMIC DNA]</scope>
    <source>
        <strain evidence="1 2">NPDC058428</strain>
    </source>
</reference>
<dbReference type="EMBL" id="JBHXKZ010000001">
    <property type="protein sequence ID" value="MFD4821153.1"/>
    <property type="molecule type" value="Genomic_DNA"/>
</dbReference>
<organism evidence="1 2">
    <name type="scientific">Streptomyces rubiginosohelvolus</name>
    <dbReference type="NCBI Taxonomy" id="67362"/>
    <lineage>
        <taxon>Bacteria</taxon>
        <taxon>Bacillati</taxon>
        <taxon>Actinomycetota</taxon>
        <taxon>Actinomycetes</taxon>
        <taxon>Kitasatosporales</taxon>
        <taxon>Streptomycetaceae</taxon>
        <taxon>Streptomyces</taxon>
    </lineage>
</organism>
<dbReference type="RefSeq" id="WP_382760449.1">
    <property type="nucleotide sequence ID" value="NZ_JBHXKZ010000001.1"/>
</dbReference>
<dbReference type="Proteomes" id="UP001598352">
    <property type="component" value="Unassembled WGS sequence"/>
</dbReference>
<evidence type="ECO:0000313" key="1">
    <source>
        <dbReference type="EMBL" id="MFD4821153.1"/>
    </source>
</evidence>
<comment type="caution">
    <text evidence="1">The sequence shown here is derived from an EMBL/GenBank/DDBJ whole genome shotgun (WGS) entry which is preliminary data.</text>
</comment>
<sequence length="44" mass="4648">MSAEPGLLAAIEAADLHCAQERYVVTDAAEGRTYALQRLDSSPG</sequence>
<proteinExistence type="predicted"/>